<dbReference type="InterPro" id="IPR042174">
    <property type="entry name" value="RecF_2"/>
</dbReference>
<dbReference type="InterPro" id="IPR003395">
    <property type="entry name" value="RecF/RecN/SMC_N"/>
</dbReference>
<keyword evidence="5 9" id="KW-0235">DNA replication</keyword>
<dbReference type="InterPro" id="IPR001238">
    <property type="entry name" value="DNA-binding_RecF"/>
</dbReference>
<dbReference type="InterPro" id="IPR018078">
    <property type="entry name" value="DNA-binding_RecF_CS"/>
</dbReference>
<dbReference type="SUPFAM" id="SSF52540">
    <property type="entry name" value="P-loop containing nucleoside triphosphate hydrolases"/>
    <property type="match status" value="1"/>
</dbReference>
<evidence type="ECO:0000256" key="4">
    <source>
        <dbReference type="ARBA" id="ARBA00022490"/>
    </source>
</evidence>
<evidence type="ECO:0000313" key="12">
    <source>
        <dbReference type="EMBL" id="AUD77703.1"/>
    </source>
</evidence>
<evidence type="ECO:0000259" key="11">
    <source>
        <dbReference type="Pfam" id="PF02463"/>
    </source>
</evidence>
<dbReference type="GO" id="GO:0000731">
    <property type="term" value="P:DNA synthesis involved in DNA repair"/>
    <property type="evidence" value="ECO:0007669"/>
    <property type="project" value="TreeGrafter"/>
</dbReference>
<dbReference type="Proteomes" id="UP000232693">
    <property type="component" value="Chromosome"/>
</dbReference>
<gene>
    <name evidence="9" type="primary">recF</name>
    <name evidence="12" type="ORF">CW740_00015</name>
</gene>
<dbReference type="GO" id="GO:0003697">
    <property type="term" value="F:single-stranded DNA binding"/>
    <property type="evidence" value="ECO:0007669"/>
    <property type="project" value="UniProtKB-UniRule"/>
</dbReference>
<name>A0A2K9AMQ7_9GAMM</name>
<dbReference type="KEGG" id="kpd:CW740_00015"/>
<dbReference type="PROSITE" id="PS00618">
    <property type="entry name" value="RECF_2"/>
    <property type="match status" value="1"/>
</dbReference>
<comment type="similarity">
    <text evidence="2 9 10">Belongs to the RecF family.</text>
</comment>
<keyword evidence="9 10" id="KW-0742">SOS response</keyword>
<keyword evidence="8 9" id="KW-0238">DNA-binding</keyword>
<keyword evidence="4 9" id="KW-0963">Cytoplasm</keyword>
<evidence type="ECO:0000256" key="7">
    <source>
        <dbReference type="ARBA" id="ARBA00022840"/>
    </source>
</evidence>
<dbReference type="GO" id="GO:0006260">
    <property type="term" value="P:DNA replication"/>
    <property type="evidence" value="ECO:0007669"/>
    <property type="project" value="UniProtKB-UniRule"/>
</dbReference>
<dbReference type="EMBL" id="CP025120">
    <property type="protein sequence ID" value="AUD77703.1"/>
    <property type="molecule type" value="Genomic_DNA"/>
</dbReference>
<evidence type="ECO:0000256" key="8">
    <source>
        <dbReference type="ARBA" id="ARBA00023125"/>
    </source>
</evidence>
<dbReference type="NCBIfam" id="TIGR00611">
    <property type="entry name" value="recf"/>
    <property type="match status" value="1"/>
</dbReference>
<keyword evidence="7 9" id="KW-0067">ATP-binding</keyword>
<comment type="subcellular location">
    <subcellularLocation>
        <location evidence="1 9 10">Cytoplasm</location>
    </subcellularLocation>
</comment>
<dbReference type="Gene3D" id="1.20.1050.90">
    <property type="entry name" value="RecF/RecN/SMC, N-terminal domain"/>
    <property type="match status" value="1"/>
</dbReference>
<accession>A0A2K9AMQ7</accession>
<organism evidence="12 13">
    <name type="scientific">Kangiella profundi</name>
    <dbReference type="NCBI Taxonomy" id="1561924"/>
    <lineage>
        <taxon>Bacteria</taxon>
        <taxon>Pseudomonadati</taxon>
        <taxon>Pseudomonadota</taxon>
        <taxon>Gammaproteobacteria</taxon>
        <taxon>Kangiellales</taxon>
        <taxon>Kangiellaceae</taxon>
        <taxon>Kangiella</taxon>
    </lineage>
</organism>
<dbReference type="PANTHER" id="PTHR32182">
    <property type="entry name" value="DNA REPLICATION AND REPAIR PROTEIN RECF"/>
    <property type="match status" value="1"/>
</dbReference>
<dbReference type="InterPro" id="IPR027417">
    <property type="entry name" value="P-loop_NTPase"/>
</dbReference>
<dbReference type="GO" id="GO:0005737">
    <property type="term" value="C:cytoplasm"/>
    <property type="evidence" value="ECO:0007669"/>
    <property type="project" value="UniProtKB-SubCell"/>
</dbReference>
<keyword evidence="9 10" id="KW-0234">DNA repair</keyword>
<feature type="domain" description="RecF/RecN/SMC N-terminal" evidence="11">
    <location>
        <begin position="3"/>
        <end position="339"/>
    </location>
</feature>
<comment type="function">
    <text evidence="9 10">The RecF protein is involved in DNA metabolism; it is required for DNA replication and normal SOS inducibility. RecF binds preferentially to single-stranded, linear DNA. It also seems to bind ATP.</text>
</comment>
<evidence type="ECO:0000256" key="3">
    <source>
        <dbReference type="ARBA" id="ARBA00020170"/>
    </source>
</evidence>
<protein>
    <recommendedName>
        <fullName evidence="3 9">DNA replication and repair protein RecF</fullName>
    </recommendedName>
</protein>
<keyword evidence="9 10" id="KW-0227">DNA damage</keyword>
<evidence type="ECO:0000256" key="5">
    <source>
        <dbReference type="ARBA" id="ARBA00022705"/>
    </source>
</evidence>
<dbReference type="Pfam" id="PF02463">
    <property type="entry name" value="SMC_N"/>
    <property type="match status" value="1"/>
</dbReference>
<dbReference type="Gene3D" id="3.40.50.300">
    <property type="entry name" value="P-loop containing nucleotide triphosphate hydrolases"/>
    <property type="match status" value="1"/>
</dbReference>
<dbReference type="PANTHER" id="PTHR32182:SF0">
    <property type="entry name" value="DNA REPLICATION AND REPAIR PROTEIN RECF"/>
    <property type="match status" value="1"/>
</dbReference>
<dbReference type="GO" id="GO:0009432">
    <property type="term" value="P:SOS response"/>
    <property type="evidence" value="ECO:0007669"/>
    <property type="project" value="UniProtKB-UniRule"/>
</dbReference>
<evidence type="ECO:0000256" key="9">
    <source>
        <dbReference type="HAMAP-Rule" id="MF_00365"/>
    </source>
</evidence>
<evidence type="ECO:0000313" key="13">
    <source>
        <dbReference type="Proteomes" id="UP000232693"/>
    </source>
</evidence>
<keyword evidence="13" id="KW-1185">Reference proteome</keyword>
<dbReference type="OrthoDB" id="9803889at2"/>
<evidence type="ECO:0000256" key="2">
    <source>
        <dbReference type="ARBA" id="ARBA00008016"/>
    </source>
</evidence>
<evidence type="ECO:0000256" key="10">
    <source>
        <dbReference type="RuleBase" id="RU000578"/>
    </source>
</evidence>
<keyword evidence="6 9" id="KW-0547">Nucleotide-binding</keyword>
<feature type="binding site" evidence="9">
    <location>
        <begin position="30"/>
        <end position="37"/>
    </location>
    <ligand>
        <name>ATP</name>
        <dbReference type="ChEBI" id="CHEBI:30616"/>
    </ligand>
</feature>
<evidence type="ECO:0000256" key="1">
    <source>
        <dbReference type="ARBA" id="ARBA00004496"/>
    </source>
</evidence>
<evidence type="ECO:0000256" key="6">
    <source>
        <dbReference type="ARBA" id="ARBA00022741"/>
    </source>
</evidence>
<dbReference type="AlphaFoldDB" id="A0A2K9AMQ7"/>
<dbReference type="HAMAP" id="MF_00365">
    <property type="entry name" value="RecF"/>
    <property type="match status" value="1"/>
</dbReference>
<proteinExistence type="inferred from homology"/>
<sequence>MQIQSLSIQNFRNLQPLRLHFSPQLNIIYGDNAAGKTSILESLFILGHGRSFRTSRHSKLIHHEQDSFTLYGELNAYNVLHRLGIQRFRNNDVKMRLDQEPLTKLSDLVALAPIQVLAPEHYELLTKGPSGRRKLLDWGVFHVEHSFLKRWQSCHRLILQRNKLLKTSRNYQELSVWDQQLVPLSEQVSHYRQQYIDLLTPLFKQIAGKFLPEVKLSLAFYQGWQGNDLAALLKEQYNKDKRLGYTQSTIQKADIKIMSGKKLAADYLSRGQQKLVTTALKLAQLSLAQQRGQQYPVFLLDDIGAELDEKHQRMLLDFLAQQPENQQIFITCVHLDPLKSLLNRYNNAKLFHVEHGAVTAIEASK</sequence>
<reference evidence="12 13" key="1">
    <citation type="submission" date="2017-12" db="EMBL/GenBank/DDBJ databases">
        <title>Kangiella profundi FT102 completed genome.</title>
        <authorList>
            <person name="Xu J."/>
            <person name="Wang J."/>
            <person name="Lu Y."/>
        </authorList>
    </citation>
    <scope>NUCLEOTIDE SEQUENCE [LARGE SCALE GENOMIC DNA]</scope>
    <source>
        <strain evidence="12 13">FT102</strain>
    </source>
</reference>
<dbReference type="RefSeq" id="WP_106645627.1">
    <property type="nucleotide sequence ID" value="NZ_BMGO01000001.1"/>
</dbReference>
<dbReference type="GO" id="GO:0006302">
    <property type="term" value="P:double-strand break repair"/>
    <property type="evidence" value="ECO:0007669"/>
    <property type="project" value="TreeGrafter"/>
</dbReference>
<dbReference type="GO" id="GO:0005524">
    <property type="term" value="F:ATP binding"/>
    <property type="evidence" value="ECO:0007669"/>
    <property type="project" value="UniProtKB-UniRule"/>
</dbReference>